<evidence type="ECO:0000313" key="2">
    <source>
        <dbReference type="Proteomes" id="UP000430368"/>
    </source>
</evidence>
<name>A0ABX6GP13_9GAMM</name>
<organism evidence="1 2">
    <name type="scientific">Serratia rhizosphaerae</name>
    <dbReference type="NCBI Taxonomy" id="2597702"/>
    <lineage>
        <taxon>Bacteria</taxon>
        <taxon>Pseudomonadati</taxon>
        <taxon>Pseudomonadota</taxon>
        <taxon>Gammaproteobacteria</taxon>
        <taxon>Enterobacterales</taxon>
        <taxon>Yersiniaceae</taxon>
        <taxon>Serratia</taxon>
    </lineage>
</organism>
<gene>
    <name evidence="1" type="ORF">FO014_14310</name>
</gene>
<sequence>MLHFDPEALRLVVAEVKANQCELVLAKDDGVYLISAVAERGDTGRVKHIAYADGCHPEKDDAWYETSRVLVGGDDFCEHLQLTDESIERILSDGFELWIHVLHDQIHVHESLITWVPVAEYRHIINRMQRLAHVHYRACVGNAEYKRWRVSAIDLLAIASHTDAKRAKPDDREEFLSMFERLYHLADTVNAEGAIRFPAR</sequence>
<dbReference type="Pfam" id="PF11284">
    <property type="entry name" value="DUF3085"/>
    <property type="match status" value="1"/>
</dbReference>
<keyword evidence="2" id="KW-1185">Reference proteome</keyword>
<protein>
    <submittedName>
        <fullName evidence="1">DUF3085 domain-containing protein</fullName>
    </submittedName>
</protein>
<accession>A0ABX6GP13</accession>
<evidence type="ECO:0000313" key="1">
    <source>
        <dbReference type="EMBL" id="QHA88029.1"/>
    </source>
</evidence>
<proteinExistence type="predicted"/>
<dbReference type="EMBL" id="CP041764">
    <property type="protein sequence ID" value="QHA88029.1"/>
    <property type="molecule type" value="Genomic_DNA"/>
</dbReference>
<dbReference type="InterPro" id="IPR021436">
    <property type="entry name" value="DUF3085"/>
</dbReference>
<dbReference type="Proteomes" id="UP000430368">
    <property type="component" value="Chromosome"/>
</dbReference>
<dbReference type="RefSeq" id="WP_160030002.1">
    <property type="nucleotide sequence ID" value="NZ_CP041764.1"/>
</dbReference>
<reference evidence="1 2" key="1">
    <citation type="submission" date="2019-07" db="EMBL/GenBank/DDBJ databases">
        <title>Serratia dokdonensis sp. nov., an elicitor of systemic resistance in Nicotiana Tabacum.</title>
        <authorList>
            <person name="Son J.-S."/>
            <person name="Hwang Y.-J."/>
            <person name="Lee S.-Y."/>
            <person name="Ghim S.-Y."/>
        </authorList>
    </citation>
    <scope>NUCLEOTIDE SEQUENCE [LARGE SCALE GENOMIC DNA]</scope>
    <source>
        <strain evidence="1 2">KUDC3025</strain>
    </source>
</reference>